<name>A0A6A6N3G8_HEVBR</name>
<feature type="domain" description="Large ribosomal subunit protein uL23 N-terminal" evidence="5">
    <location>
        <begin position="2"/>
        <end position="28"/>
    </location>
</feature>
<comment type="caution">
    <text evidence="6">The sequence shown here is derived from an EMBL/GenBank/DDBJ whole genome shotgun (WGS) entry which is preliminary data.</text>
</comment>
<evidence type="ECO:0000256" key="1">
    <source>
        <dbReference type="ARBA" id="ARBA00006700"/>
    </source>
</evidence>
<dbReference type="SUPFAM" id="SSF48403">
    <property type="entry name" value="Ankyrin repeat"/>
    <property type="match status" value="1"/>
</dbReference>
<reference evidence="6 7" key="1">
    <citation type="journal article" date="2020" name="Mol. Plant">
        <title>The Chromosome-Based Rubber Tree Genome Provides New Insights into Spurge Genome Evolution and Rubber Biosynthesis.</title>
        <authorList>
            <person name="Liu J."/>
            <person name="Shi C."/>
            <person name="Shi C.C."/>
            <person name="Li W."/>
            <person name="Zhang Q.J."/>
            <person name="Zhang Y."/>
            <person name="Li K."/>
            <person name="Lu H.F."/>
            <person name="Shi C."/>
            <person name="Zhu S.T."/>
            <person name="Xiao Z.Y."/>
            <person name="Nan H."/>
            <person name="Yue Y."/>
            <person name="Zhu X.G."/>
            <person name="Wu Y."/>
            <person name="Hong X.N."/>
            <person name="Fan G.Y."/>
            <person name="Tong Y."/>
            <person name="Zhang D."/>
            <person name="Mao C.L."/>
            <person name="Liu Y.L."/>
            <person name="Hao S.J."/>
            <person name="Liu W.Q."/>
            <person name="Lv M.Q."/>
            <person name="Zhang H.B."/>
            <person name="Liu Y."/>
            <person name="Hu-Tang G.R."/>
            <person name="Wang J.P."/>
            <person name="Wang J.H."/>
            <person name="Sun Y.H."/>
            <person name="Ni S.B."/>
            <person name="Chen W.B."/>
            <person name="Zhang X.C."/>
            <person name="Jiao Y.N."/>
            <person name="Eichler E.E."/>
            <person name="Li G.H."/>
            <person name="Liu X."/>
            <person name="Gao L.Z."/>
        </authorList>
    </citation>
    <scope>NUCLEOTIDE SEQUENCE [LARGE SCALE GENOMIC DNA]</scope>
    <source>
        <strain evidence="7">cv. GT1</strain>
        <tissue evidence="6">Leaf</tissue>
    </source>
</reference>
<dbReference type="SMART" id="SM00248">
    <property type="entry name" value="ANK"/>
    <property type="match status" value="3"/>
</dbReference>
<dbReference type="SUPFAM" id="SSF54189">
    <property type="entry name" value="Ribosomal proteins S24e, L23 and L15e"/>
    <property type="match status" value="1"/>
</dbReference>
<dbReference type="PANTHER" id="PTHR11620">
    <property type="entry name" value="60S RIBOSOMAL PROTEIN L23A"/>
    <property type="match status" value="1"/>
</dbReference>
<dbReference type="Pfam" id="PF12796">
    <property type="entry name" value="Ank_2"/>
    <property type="match status" value="1"/>
</dbReference>
<dbReference type="InterPro" id="IPR013025">
    <property type="entry name" value="Ribosomal_uL23-like"/>
</dbReference>
<dbReference type="InterPro" id="IPR005633">
    <property type="entry name" value="Ribosomal_uL23_N"/>
</dbReference>
<dbReference type="GO" id="GO:0003729">
    <property type="term" value="F:mRNA binding"/>
    <property type="evidence" value="ECO:0007669"/>
    <property type="project" value="UniProtKB-ARBA"/>
</dbReference>
<accession>A0A6A6N3G8</accession>
<evidence type="ECO:0000256" key="3">
    <source>
        <dbReference type="ARBA" id="ARBA00023274"/>
    </source>
</evidence>
<dbReference type="PROSITE" id="PS50297">
    <property type="entry name" value="ANK_REP_REGION"/>
    <property type="match status" value="1"/>
</dbReference>
<organism evidence="6 7">
    <name type="scientific">Hevea brasiliensis</name>
    <name type="common">Para rubber tree</name>
    <name type="synonym">Siphonia brasiliensis</name>
    <dbReference type="NCBI Taxonomy" id="3981"/>
    <lineage>
        <taxon>Eukaryota</taxon>
        <taxon>Viridiplantae</taxon>
        <taxon>Streptophyta</taxon>
        <taxon>Embryophyta</taxon>
        <taxon>Tracheophyta</taxon>
        <taxon>Spermatophyta</taxon>
        <taxon>Magnoliopsida</taxon>
        <taxon>eudicotyledons</taxon>
        <taxon>Gunneridae</taxon>
        <taxon>Pentapetalae</taxon>
        <taxon>rosids</taxon>
        <taxon>fabids</taxon>
        <taxon>Malpighiales</taxon>
        <taxon>Euphorbiaceae</taxon>
        <taxon>Crotonoideae</taxon>
        <taxon>Micrandreae</taxon>
        <taxon>Hevea</taxon>
    </lineage>
</organism>
<dbReference type="GO" id="GO:0005840">
    <property type="term" value="C:ribosome"/>
    <property type="evidence" value="ECO:0007669"/>
    <property type="project" value="UniProtKB-KW"/>
</dbReference>
<dbReference type="GO" id="GO:0003735">
    <property type="term" value="F:structural constituent of ribosome"/>
    <property type="evidence" value="ECO:0007669"/>
    <property type="project" value="InterPro"/>
</dbReference>
<dbReference type="GO" id="GO:0006412">
    <property type="term" value="P:translation"/>
    <property type="evidence" value="ECO:0007669"/>
    <property type="project" value="InterPro"/>
</dbReference>
<proteinExistence type="inferred from homology"/>
<keyword evidence="3" id="KW-0687">Ribonucleoprotein</keyword>
<evidence type="ECO:0000256" key="2">
    <source>
        <dbReference type="ARBA" id="ARBA00022980"/>
    </source>
</evidence>
<dbReference type="GO" id="GO:1990904">
    <property type="term" value="C:ribonucleoprotein complex"/>
    <property type="evidence" value="ECO:0007669"/>
    <property type="project" value="UniProtKB-KW"/>
</dbReference>
<dbReference type="InterPro" id="IPR012677">
    <property type="entry name" value="Nucleotide-bd_a/b_plait_sf"/>
</dbReference>
<evidence type="ECO:0000259" key="5">
    <source>
        <dbReference type="Pfam" id="PF03939"/>
    </source>
</evidence>
<dbReference type="InterPro" id="IPR002110">
    <property type="entry name" value="Ankyrin_rpt"/>
</dbReference>
<sequence>MVRTEITFHRPKTLKKERNPKYPHIRAPPRNKLDHYQILKYPLTAESAMKKIEDNNTLVFIAGIRATRRRFVENDDAVEDLNLLRKTEISKPLLCVDSLLSMDQRLKDAAQAGDIDALYALIREDALVLKRIDELPIVDTPLHIAASAGHVDFAMVIVNLKASFTRKQTQIDAQFWQAELLNWKNKQGDTLLHIAASSDQIQVVKMLIGKRNVVKDIKNLDGETAMHILRRHLTDRDIRDMQKSAPGFLSSLLKSVRFNQIQVGVKERSKITQLFLSLLVYLGRTNKETPRETRDALLLVDTLILTATYQATLSPLVVFGRVQHI</sequence>
<dbReference type="AlphaFoldDB" id="A0A6A6N3G8"/>
<evidence type="ECO:0000313" key="7">
    <source>
        <dbReference type="Proteomes" id="UP000467840"/>
    </source>
</evidence>
<keyword evidence="7" id="KW-1185">Reference proteome</keyword>
<evidence type="ECO:0000313" key="6">
    <source>
        <dbReference type="EMBL" id="KAF2318689.1"/>
    </source>
</evidence>
<dbReference type="Pfam" id="PF03939">
    <property type="entry name" value="Ribosomal_L23eN"/>
    <property type="match status" value="1"/>
</dbReference>
<keyword evidence="4" id="KW-0040">ANK repeat</keyword>
<dbReference type="Proteomes" id="UP000467840">
    <property type="component" value="Chromosome 10"/>
</dbReference>
<evidence type="ECO:0000256" key="4">
    <source>
        <dbReference type="PROSITE-ProRule" id="PRU00023"/>
    </source>
</evidence>
<dbReference type="Gene3D" id="3.30.70.330">
    <property type="match status" value="1"/>
</dbReference>
<keyword evidence="2" id="KW-0689">Ribosomal protein</keyword>
<dbReference type="PROSITE" id="PS50088">
    <property type="entry name" value="ANK_REPEAT"/>
    <property type="match status" value="1"/>
</dbReference>
<dbReference type="Gene3D" id="1.25.40.20">
    <property type="entry name" value="Ankyrin repeat-containing domain"/>
    <property type="match status" value="1"/>
</dbReference>
<comment type="similarity">
    <text evidence="1">Belongs to the universal ribosomal protein uL23 family.</text>
</comment>
<protein>
    <recommendedName>
        <fullName evidence="5">Large ribosomal subunit protein uL23 N-terminal domain-containing protein</fullName>
    </recommendedName>
</protein>
<dbReference type="InterPro" id="IPR036770">
    <property type="entry name" value="Ankyrin_rpt-contain_sf"/>
</dbReference>
<gene>
    <name evidence="6" type="ORF">GH714_010086</name>
</gene>
<feature type="repeat" description="ANK" evidence="4">
    <location>
        <begin position="187"/>
        <end position="208"/>
    </location>
</feature>
<dbReference type="InterPro" id="IPR012678">
    <property type="entry name" value="Ribosomal_uL23/eL15/eS24_sf"/>
</dbReference>
<dbReference type="EMBL" id="JAAGAX010000003">
    <property type="protein sequence ID" value="KAF2318689.1"/>
    <property type="molecule type" value="Genomic_DNA"/>
</dbReference>